<accession>A0A8S1LK60</accession>
<sequence>MFIEKPSFCIELSKHENAPQQIVQKLLLQNQNTTTQ</sequence>
<comment type="caution">
    <text evidence="1">The sequence shown here is derived from an EMBL/GenBank/DDBJ whole genome shotgun (WGS) entry which is preliminary data.</text>
</comment>
<evidence type="ECO:0000313" key="1">
    <source>
        <dbReference type="EMBL" id="CAD8066815.1"/>
    </source>
</evidence>
<dbReference type="EMBL" id="CAJJDM010000038">
    <property type="protein sequence ID" value="CAD8066815.1"/>
    <property type="molecule type" value="Genomic_DNA"/>
</dbReference>
<dbReference type="AlphaFoldDB" id="A0A8S1LK60"/>
<dbReference type="Proteomes" id="UP000688137">
    <property type="component" value="Unassembled WGS sequence"/>
</dbReference>
<keyword evidence="2" id="KW-1185">Reference proteome</keyword>
<organism evidence="1 2">
    <name type="scientific">Paramecium primaurelia</name>
    <dbReference type="NCBI Taxonomy" id="5886"/>
    <lineage>
        <taxon>Eukaryota</taxon>
        <taxon>Sar</taxon>
        <taxon>Alveolata</taxon>
        <taxon>Ciliophora</taxon>
        <taxon>Intramacronucleata</taxon>
        <taxon>Oligohymenophorea</taxon>
        <taxon>Peniculida</taxon>
        <taxon>Parameciidae</taxon>
        <taxon>Paramecium</taxon>
    </lineage>
</organism>
<gene>
    <name evidence="1" type="ORF">PPRIM_AZ9-3.1.T0390312</name>
</gene>
<evidence type="ECO:0000313" key="2">
    <source>
        <dbReference type="Proteomes" id="UP000688137"/>
    </source>
</evidence>
<proteinExistence type="predicted"/>
<protein>
    <submittedName>
        <fullName evidence="1">Uncharacterized protein</fullName>
    </submittedName>
</protein>
<name>A0A8S1LK60_PARPR</name>
<reference evidence="1" key="1">
    <citation type="submission" date="2021-01" db="EMBL/GenBank/DDBJ databases">
        <authorList>
            <consortium name="Genoscope - CEA"/>
            <person name="William W."/>
        </authorList>
    </citation>
    <scope>NUCLEOTIDE SEQUENCE</scope>
</reference>